<organism evidence="6 7">
    <name type="scientific">Anaplasma phagocytophilum str. ApMUC09</name>
    <dbReference type="NCBI Taxonomy" id="1359152"/>
    <lineage>
        <taxon>Bacteria</taxon>
        <taxon>Pseudomonadati</taxon>
        <taxon>Pseudomonadota</taxon>
        <taxon>Alphaproteobacteria</taxon>
        <taxon>Rickettsiales</taxon>
        <taxon>Anaplasmataceae</taxon>
        <taxon>Anaplasma</taxon>
        <taxon>phagocytophilum group</taxon>
    </lineage>
</organism>
<evidence type="ECO:0000256" key="4">
    <source>
        <dbReference type="ARBA" id="ARBA00023146"/>
    </source>
</evidence>
<dbReference type="GO" id="GO:0004812">
    <property type="term" value="F:aminoacyl-tRNA ligase activity"/>
    <property type="evidence" value="ECO:0007669"/>
    <property type="project" value="UniProtKB-KW"/>
</dbReference>
<keyword evidence="3" id="KW-0648">Protein biosynthesis</keyword>
<accession>A0A0F3N6R9</accession>
<dbReference type="EMBL" id="LANV01000001">
    <property type="protein sequence ID" value="KJV63783.1"/>
    <property type="molecule type" value="Genomic_DNA"/>
</dbReference>
<protein>
    <submittedName>
        <fullName evidence="6">Anticodon binding domain protein</fullName>
    </submittedName>
</protein>
<evidence type="ECO:0000256" key="3">
    <source>
        <dbReference type="ARBA" id="ARBA00022917"/>
    </source>
</evidence>
<dbReference type="GO" id="GO:0005524">
    <property type="term" value="F:ATP binding"/>
    <property type="evidence" value="ECO:0007669"/>
    <property type="project" value="UniProtKB-KW"/>
</dbReference>
<evidence type="ECO:0000313" key="7">
    <source>
        <dbReference type="Proteomes" id="UP000033441"/>
    </source>
</evidence>
<evidence type="ECO:0000256" key="1">
    <source>
        <dbReference type="ARBA" id="ARBA00022598"/>
    </source>
</evidence>
<keyword evidence="4" id="KW-0030">Aminoacyl-tRNA synthetase</keyword>
<feature type="domain" description="Anticodon-binding" evidence="5">
    <location>
        <begin position="4"/>
        <end position="83"/>
    </location>
</feature>
<reference evidence="6 7" key="1">
    <citation type="submission" date="2015-02" db="EMBL/GenBank/DDBJ databases">
        <title>Genome Sequencing of Rickettsiales.</title>
        <authorList>
            <person name="Daugherty S.C."/>
            <person name="Su Q."/>
            <person name="Abolude K."/>
            <person name="Beier-Sexton M."/>
            <person name="Carlyon J.A."/>
            <person name="Carter R."/>
            <person name="Day N.P."/>
            <person name="Dumler S.J."/>
            <person name="Dyachenko V."/>
            <person name="Godinez A."/>
            <person name="Kurtti T.J."/>
            <person name="Lichay M."/>
            <person name="Mullins K.E."/>
            <person name="Ott S."/>
            <person name="Pappas-Brown V."/>
            <person name="Paris D.H."/>
            <person name="Patel P."/>
            <person name="Richards A.L."/>
            <person name="Sadzewicz L."/>
            <person name="Sears K."/>
            <person name="Seidman D."/>
            <person name="Sengamalay N."/>
            <person name="Stenos J."/>
            <person name="Tallon L.J."/>
            <person name="Vincent G."/>
            <person name="Fraser C.M."/>
            <person name="Munderloh U."/>
            <person name="Dunning-Hotopp J.C."/>
        </authorList>
    </citation>
    <scope>NUCLEOTIDE SEQUENCE [LARGE SCALE GENOMIC DNA]</scope>
    <source>
        <strain evidence="6 7">ApMUC09</strain>
    </source>
</reference>
<sequence length="92" mass="10146">MNSSALEYATTLTNKAREHNIRVELNSGEESIGQKIRKSIFNKIPVLWVVGSAETADCTVSVRHYGTSNACSMEADKALKTLVTYVSIRQVL</sequence>
<dbReference type="InterPro" id="IPR004154">
    <property type="entry name" value="Anticodon-bd"/>
</dbReference>
<evidence type="ECO:0000313" key="6">
    <source>
        <dbReference type="EMBL" id="KJV63783.1"/>
    </source>
</evidence>
<dbReference type="PATRIC" id="fig|1359152.3.peg.1095"/>
<proteinExistence type="predicted"/>
<dbReference type="Gene3D" id="3.40.50.800">
    <property type="entry name" value="Anticodon-binding domain"/>
    <property type="match status" value="1"/>
</dbReference>
<keyword evidence="2" id="KW-0067">ATP-binding</keyword>
<evidence type="ECO:0000259" key="5">
    <source>
        <dbReference type="Pfam" id="PF03129"/>
    </source>
</evidence>
<name>A0A0F3N6R9_ANAPH</name>
<dbReference type="InterPro" id="IPR036621">
    <property type="entry name" value="Anticodon-bd_dom_sf"/>
</dbReference>
<comment type="caution">
    <text evidence="6">The sequence shown here is derived from an EMBL/GenBank/DDBJ whole genome shotgun (WGS) entry which is preliminary data.</text>
</comment>
<keyword evidence="1" id="KW-0436">Ligase</keyword>
<dbReference type="GO" id="GO:0006418">
    <property type="term" value="P:tRNA aminoacylation for protein translation"/>
    <property type="evidence" value="ECO:0007669"/>
    <property type="project" value="UniProtKB-ARBA"/>
</dbReference>
<dbReference type="AlphaFoldDB" id="A0A0F3N6R9"/>
<dbReference type="SUPFAM" id="SSF52954">
    <property type="entry name" value="Class II aaRS ABD-related"/>
    <property type="match status" value="1"/>
</dbReference>
<gene>
    <name evidence="6" type="ORF">APHMUC_1043</name>
</gene>
<dbReference type="Proteomes" id="UP000033441">
    <property type="component" value="Unassembled WGS sequence"/>
</dbReference>
<evidence type="ECO:0000256" key="2">
    <source>
        <dbReference type="ARBA" id="ARBA00022840"/>
    </source>
</evidence>
<keyword evidence="2" id="KW-0547">Nucleotide-binding</keyword>
<dbReference type="Pfam" id="PF03129">
    <property type="entry name" value="HGTP_anticodon"/>
    <property type="match status" value="1"/>
</dbReference>